<gene>
    <name evidence="5" type="ORF">A2Z22_02495</name>
</gene>
<dbReference type="GO" id="GO:0006355">
    <property type="term" value="P:regulation of DNA-templated transcription"/>
    <property type="evidence" value="ECO:0007669"/>
    <property type="project" value="InterPro"/>
</dbReference>
<dbReference type="AlphaFoldDB" id="A0A1F7XBM9"/>
<reference evidence="5 6" key="1">
    <citation type="journal article" date="2016" name="Nat. Commun.">
        <title>Thousands of microbial genomes shed light on interconnected biogeochemical processes in an aquifer system.</title>
        <authorList>
            <person name="Anantharaman K."/>
            <person name="Brown C.T."/>
            <person name="Hug L.A."/>
            <person name="Sharon I."/>
            <person name="Castelle C.J."/>
            <person name="Probst A.J."/>
            <person name="Thomas B.C."/>
            <person name="Singh A."/>
            <person name="Wilkins M.J."/>
            <person name="Karaoz U."/>
            <person name="Brodie E.L."/>
            <person name="Williams K.H."/>
            <person name="Hubbard S.S."/>
            <person name="Banfield J.F."/>
        </authorList>
    </citation>
    <scope>NUCLEOTIDE SEQUENCE [LARGE SCALE GENOMIC DNA]</scope>
</reference>
<feature type="domain" description="HTH luxR-type" evidence="4">
    <location>
        <begin position="21"/>
        <end position="86"/>
    </location>
</feature>
<dbReference type="Proteomes" id="UP000177053">
    <property type="component" value="Unassembled WGS sequence"/>
</dbReference>
<dbReference type="GO" id="GO:0003677">
    <property type="term" value="F:DNA binding"/>
    <property type="evidence" value="ECO:0007669"/>
    <property type="project" value="UniProtKB-KW"/>
</dbReference>
<evidence type="ECO:0000259" key="4">
    <source>
        <dbReference type="PROSITE" id="PS50043"/>
    </source>
</evidence>
<comment type="caution">
    <text evidence="5">The sequence shown here is derived from an EMBL/GenBank/DDBJ whole genome shotgun (WGS) entry which is preliminary data.</text>
</comment>
<accession>A0A1F7XBM9</accession>
<evidence type="ECO:0000256" key="3">
    <source>
        <dbReference type="ARBA" id="ARBA00023163"/>
    </source>
</evidence>
<dbReference type="CDD" id="cd06170">
    <property type="entry name" value="LuxR_C_like"/>
    <property type="match status" value="1"/>
</dbReference>
<evidence type="ECO:0000256" key="2">
    <source>
        <dbReference type="ARBA" id="ARBA00023125"/>
    </source>
</evidence>
<dbReference type="SUPFAM" id="SSF46894">
    <property type="entry name" value="C-terminal effector domain of the bipartite response regulators"/>
    <property type="match status" value="1"/>
</dbReference>
<evidence type="ECO:0000313" key="6">
    <source>
        <dbReference type="Proteomes" id="UP000177053"/>
    </source>
</evidence>
<protein>
    <recommendedName>
        <fullName evidence="4">HTH luxR-type domain-containing protein</fullName>
    </recommendedName>
</protein>
<dbReference type="EMBL" id="MGFS01000010">
    <property type="protein sequence ID" value="OGM11808.1"/>
    <property type="molecule type" value="Genomic_DNA"/>
</dbReference>
<dbReference type="InterPro" id="IPR016032">
    <property type="entry name" value="Sig_transdc_resp-reg_C-effctor"/>
</dbReference>
<dbReference type="PRINTS" id="PR00038">
    <property type="entry name" value="HTHLUXR"/>
</dbReference>
<proteinExistence type="predicted"/>
<organism evidence="5 6">
    <name type="scientific">Candidatus Woesebacteria bacterium RBG_16_34_12</name>
    <dbReference type="NCBI Taxonomy" id="1802480"/>
    <lineage>
        <taxon>Bacteria</taxon>
        <taxon>Candidatus Woeseibacteriota</taxon>
    </lineage>
</organism>
<keyword evidence="3" id="KW-0804">Transcription</keyword>
<evidence type="ECO:0000256" key="1">
    <source>
        <dbReference type="ARBA" id="ARBA00023015"/>
    </source>
</evidence>
<dbReference type="InterPro" id="IPR000792">
    <property type="entry name" value="Tscrpt_reg_LuxR_C"/>
</dbReference>
<keyword evidence="1" id="KW-0805">Transcription regulation</keyword>
<dbReference type="InterPro" id="IPR036388">
    <property type="entry name" value="WH-like_DNA-bd_sf"/>
</dbReference>
<name>A0A1F7XBM9_9BACT</name>
<dbReference type="PROSITE" id="PS50043">
    <property type="entry name" value="HTH_LUXR_2"/>
    <property type="match status" value="1"/>
</dbReference>
<dbReference type="PANTHER" id="PTHR44688:SF16">
    <property type="entry name" value="DNA-BINDING TRANSCRIPTIONAL ACTIVATOR DEVR_DOSR"/>
    <property type="match status" value="1"/>
</dbReference>
<dbReference type="PROSITE" id="PS00622">
    <property type="entry name" value="HTH_LUXR_1"/>
    <property type="match status" value="1"/>
</dbReference>
<dbReference type="SMART" id="SM00421">
    <property type="entry name" value="HTH_LUXR"/>
    <property type="match status" value="1"/>
</dbReference>
<dbReference type="Pfam" id="PF00196">
    <property type="entry name" value="GerE"/>
    <property type="match status" value="1"/>
</dbReference>
<evidence type="ECO:0000313" key="5">
    <source>
        <dbReference type="EMBL" id="OGM11808.1"/>
    </source>
</evidence>
<dbReference type="Gene3D" id="1.10.10.10">
    <property type="entry name" value="Winged helix-like DNA-binding domain superfamily/Winged helix DNA-binding domain"/>
    <property type="match status" value="1"/>
</dbReference>
<keyword evidence="2" id="KW-0238">DNA-binding</keyword>
<dbReference type="PANTHER" id="PTHR44688">
    <property type="entry name" value="DNA-BINDING TRANSCRIPTIONAL ACTIVATOR DEVR_DOSR"/>
    <property type="match status" value="1"/>
</dbReference>
<sequence length="88" mass="10398">MSRQQQKDMEEVANIESIKAIESLAESLSKREKEVVRLMAEGFENRAIADKLFVSVKTVEFHKENIKQKFGIKKVKELYRLFRRLARK</sequence>